<dbReference type="Gene3D" id="3.20.80.10">
    <property type="entry name" value="Regulatory factor, effector binding domain"/>
    <property type="match status" value="1"/>
</dbReference>
<accession>A0A1B2DDJ0</accession>
<reference evidence="2" key="1">
    <citation type="submission" date="2016-08" db="EMBL/GenBank/DDBJ databases">
        <title>Complete Genome Seqeunce of Paenibacillus sp. BIHB 4019 from tea rhizoplane.</title>
        <authorList>
            <person name="Thakur R."/>
            <person name="Swarnkar M.K."/>
            <person name="Gulati A."/>
        </authorList>
    </citation>
    <scope>NUCLEOTIDE SEQUENCE [LARGE SCALE GENOMIC DNA]</scope>
    <source>
        <strain evidence="2">BIHB4019</strain>
    </source>
</reference>
<gene>
    <name evidence="2" type="ORF">BBD42_04300</name>
</gene>
<dbReference type="InterPro" id="IPR029442">
    <property type="entry name" value="GyrI-like"/>
</dbReference>
<dbReference type="EMBL" id="CP016808">
    <property type="protein sequence ID" value="ANY65773.1"/>
    <property type="molecule type" value="Genomic_DNA"/>
</dbReference>
<dbReference type="InterPro" id="IPR010499">
    <property type="entry name" value="AraC_E-bd"/>
</dbReference>
<dbReference type="SUPFAM" id="SSF55136">
    <property type="entry name" value="Probable bacterial effector-binding domain"/>
    <property type="match status" value="1"/>
</dbReference>
<name>A0A1B2DDJ0_9BACL</name>
<dbReference type="InterPro" id="IPR011256">
    <property type="entry name" value="Reg_factor_effector_dom_sf"/>
</dbReference>
<dbReference type="RefSeq" id="WP_099517157.1">
    <property type="nucleotide sequence ID" value="NZ_CP016808.1"/>
</dbReference>
<organism evidence="2">
    <name type="scientific">Paenibacillus sp. BIHB 4019</name>
    <dbReference type="NCBI Taxonomy" id="1870819"/>
    <lineage>
        <taxon>Bacteria</taxon>
        <taxon>Bacillati</taxon>
        <taxon>Bacillota</taxon>
        <taxon>Bacilli</taxon>
        <taxon>Bacillales</taxon>
        <taxon>Paenibacillaceae</taxon>
        <taxon>Paenibacillus</taxon>
    </lineage>
</organism>
<dbReference type="Pfam" id="PF06445">
    <property type="entry name" value="GyrI-like"/>
    <property type="match status" value="1"/>
</dbReference>
<dbReference type="AlphaFoldDB" id="A0A1B2DDJ0"/>
<protein>
    <recommendedName>
        <fullName evidence="1">AraC effector-binding domain-containing protein</fullName>
    </recommendedName>
</protein>
<evidence type="ECO:0000259" key="1">
    <source>
        <dbReference type="SMART" id="SM00871"/>
    </source>
</evidence>
<sequence>MNVLKEVVLTEREAFHVVGLQWEGTFAEAAAGGIKEIQQQFQQRVTEINHVRERNKLLGLSFHTTSTGFTHYAAVQAEAVGCVPDGMYSLSIPSLTYATYDHHANEHIGASYDYVYNWIRQNGHKPLSDGLTHLEFYPMSHDPYAPNPAFTILIPLAE</sequence>
<proteinExistence type="predicted"/>
<dbReference type="SMART" id="SM00871">
    <property type="entry name" value="AraC_E_bind"/>
    <property type="match status" value="1"/>
</dbReference>
<evidence type="ECO:0000313" key="2">
    <source>
        <dbReference type="EMBL" id="ANY65773.1"/>
    </source>
</evidence>
<feature type="domain" description="AraC effector-binding" evidence="1">
    <location>
        <begin position="5"/>
        <end position="157"/>
    </location>
</feature>